<feature type="compositionally biased region" description="Basic residues" evidence="16">
    <location>
        <begin position="70"/>
        <end position="79"/>
    </location>
</feature>
<evidence type="ECO:0000256" key="12">
    <source>
        <dbReference type="ARBA" id="ARBA00024334"/>
    </source>
</evidence>
<evidence type="ECO:0000256" key="15">
    <source>
        <dbReference type="PROSITE-ProRule" id="PRU10141"/>
    </source>
</evidence>
<dbReference type="AlphaFoldDB" id="A0A0G4I0R2"/>
<evidence type="ECO:0000313" key="19">
    <source>
        <dbReference type="EMBL" id="CEM50453.1"/>
    </source>
</evidence>
<dbReference type="SMART" id="SM00054">
    <property type="entry name" value="EFh"/>
    <property type="match status" value="4"/>
</dbReference>
<evidence type="ECO:0000259" key="17">
    <source>
        <dbReference type="PROSITE" id="PS50011"/>
    </source>
</evidence>
<evidence type="ECO:0000256" key="8">
    <source>
        <dbReference type="ARBA" id="ARBA00022741"/>
    </source>
</evidence>
<reference evidence="19" key="1">
    <citation type="submission" date="2014-11" db="EMBL/GenBank/DDBJ databases">
        <authorList>
            <person name="Otto D Thomas"/>
            <person name="Naeem Raeece"/>
        </authorList>
    </citation>
    <scope>NUCLEOTIDE SEQUENCE</scope>
</reference>
<dbReference type="PROSITE" id="PS50011">
    <property type="entry name" value="PROTEIN_KINASE_DOM"/>
    <property type="match status" value="1"/>
</dbReference>
<dbReference type="VEuPathDB" id="CryptoDB:Cvel_10005"/>
<dbReference type="InterPro" id="IPR000719">
    <property type="entry name" value="Prot_kinase_dom"/>
</dbReference>
<comment type="subunit">
    <text evidence="2">Monomer.</text>
</comment>
<evidence type="ECO:0000256" key="6">
    <source>
        <dbReference type="ARBA" id="ARBA00022723"/>
    </source>
</evidence>
<dbReference type="SMART" id="SM00220">
    <property type="entry name" value="S_TKc"/>
    <property type="match status" value="1"/>
</dbReference>
<keyword evidence="4" id="KW-0723">Serine/threonine-protein kinase</keyword>
<evidence type="ECO:0000256" key="5">
    <source>
        <dbReference type="ARBA" id="ARBA00022679"/>
    </source>
</evidence>
<feature type="compositionally biased region" description="Low complexity" evidence="16">
    <location>
        <begin position="87"/>
        <end position="104"/>
    </location>
</feature>
<comment type="catalytic activity">
    <reaction evidence="14">
        <text>L-seryl-[protein] + ATP = O-phospho-L-seryl-[protein] + ADP + H(+)</text>
        <dbReference type="Rhea" id="RHEA:17989"/>
        <dbReference type="Rhea" id="RHEA-COMP:9863"/>
        <dbReference type="Rhea" id="RHEA-COMP:11604"/>
        <dbReference type="ChEBI" id="CHEBI:15378"/>
        <dbReference type="ChEBI" id="CHEBI:29999"/>
        <dbReference type="ChEBI" id="CHEBI:30616"/>
        <dbReference type="ChEBI" id="CHEBI:83421"/>
        <dbReference type="ChEBI" id="CHEBI:456216"/>
        <dbReference type="EC" id="2.7.11.1"/>
    </reaction>
</comment>
<feature type="domain" description="Protein kinase" evidence="17">
    <location>
        <begin position="168"/>
        <end position="424"/>
    </location>
</feature>
<proteinExistence type="inferred from homology"/>
<evidence type="ECO:0000256" key="16">
    <source>
        <dbReference type="SAM" id="MobiDB-lite"/>
    </source>
</evidence>
<evidence type="ECO:0000256" key="13">
    <source>
        <dbReference type="ARBA" id="ARBA00047899"/>
    </source>
</evidence>
<dbReference type="Pfam" id="PF13499">
    <property type="entry name" value="EF-hand_7"/>
    <property type="match status" value="2"/>
</dbReference>
<evidence type="ECO:0000256" key="11">
    <source>
        <dbReference type="ARBA" id="ARBA00022840"/>
    </source>
</evidence>
<dbReference type="FunFam" id="1.10.238.10:FF:000001">
    <property type="entry name" value="Calmodulin 1"/>
    <property type="match status" value="1"/>
</dbReference>
<keyword evidence="11 15" id="KW-0067">ATP-binding</keyword>
<dbReference type="GO" id="GO:0004674">
    <property type="term" value="F:protein serine/threonine kinase activity"/>
    <property type="evidence" value="ECO:0007669"/>
    <property type="project" value="UniProtKB-KW"/>
</dbReference>
<keyword evidence="6" id="KW-0479">Metal-binding</keyword>
<dbReference type="InterPro" id="IPR011009">
    <property type="entry name" value="Kinase-like_dom_sf"/>
</dbReference>
<dbReference type="Pfam" id="PF00069">
    <property type="entry name" value="Pkinase"/>
    <property type="match status" value="1"/>
</dbReference>
<keyword evidence="7" id="KW-0677">Repeat</keyword>
<dbReference type="FunFam" id="3.30.200.20:FF:000315">
    <property type="entry name" value="Calcium-dependent protein kinase 3"/>
    <property type="match status" value="1"/>
</dbReference>
<evidence type="ECO:0000256" key="9">
    <source>
        <dbReference type="ARBA" id="ARBA00022777"/>
    </source>
</evidence>
<dbReference type="CDD" id="cd00051">
    <property type="entry name" value="EFh"/>
    <property type="match status" value="1"/>
</dbReference>
<organism evidence="19">
    <name type="scientific">Chromera velia CCMP2878</name>
    <dbReference type="NCBI Taxonomy" id="1169474"/>
    <lineage>
        <taxon>Eukaryota</taxon>
        <taxon>Sar</taxon>
        <taxon>Alveolata</taxon>
        <taxon>Colpodellida</taxon>
        <taxon>Chromeraceae</taxon>
        <taxon>Chromera</taxon>
    </lineage>
</organism>
<dbReference type="InterPro" id="IPR017441">
    <property type="entry name" value="Protein_kinase_ATP_BS"/>
</dbReference>
<feature type="domain" description="EF-hand" evidence="18">
    <location>
        <begin position="575"/>
        <end position="610"/>
    </location>
</feature>
<dbReference type="GO" id="GO:0005509">
    <property type="term" value="F:calcium ion binding"/>
    <property type="evidence" value="ECO:0007669"/>
    <property type="project" value="InterPro"/>
</dbReference>
<keyword evidence="8 15" id="KW-0547">Nucleotide-binding</keyword>
<evidence type="ECO:0000256" key="7">
    <source>
        <dbReference type="ARBA" id="ARBA00022737"/>
    </source>
</evidence>
<sequence length="824" mass="91008">MAAVHTVSGRRPPHLSQQPSPPVSQPPSSNHDHASARSTETAASASNSRHRERDGHREAPLHPQQEPHNHSRQAAHHQKPPTADPRAASSHSQAQPSQSQQQQPPRHEHIVPQDSVEMFRAVANPMLDKDGRVARNRPFTEHIVSADYKPSIKTSKIRRNQKIEQHYRLENIILGTGISGAVCTAVHRGTGRRYAVKTLQTQNISPKKAAMLYNEISIYLKLDHPNIAKLIDVYEDEKSVKLVMELCTGRELYDRLAERRKYSERDAALVTKQMLEAINYCHRHKTCHRDLKLENWVYGDASEDAKLKLIDFGFSRIFNPGVPMTAMHGTVYYVSPEVLQGCYDEVCDIWSIGVIVYMLLSGSPPFNGTNDHEILAKIKRGTFSFAGPRWAGASDLAKDFIKFLLERDQTKRPSAERALKHPWITQLLRQNATTESPMIDVSVLQNMRRFSLANHMKRAALGVLALSMHTKELQELEAVFQAVDKEGTGTITLQSLTEALTESLKIPESEAARIFHAIDVTGSQEIHYTEFLASTLQAKFVLHEKLIREAFQRFDSDLNGYISADSLKAVLGDEYNGAKIEEMMRMCDLKGEGRIDFDEFLAALTSDEVITLGIDQDFDDFCSPDDDAEFELAGLDAMMEDAEGGEAEGDQPINAVSTSASEADTLNRGADLSLLPPPAELPNRPDRAEFSSTPPGGAIVLRGTSGLPHLLVNQSSPSGMVAHSPRSDASRRTIREQMDESLDVCKRISSSLLGLTNEAHVSLDDARQRGALPRIAEDRSVTVVQTAADLPAVTENPCSRLAPIAEGVGERQHSSGSYGSGSSG</sequence>
<dbReference type="PANTHER" id="PTHR24349">
    <property type="entry name" value="SERINE/THREONINE-PROTEIN KINASE"/>
    <property type="match status" value="1"/>
</dbReference>
<dbReference type="PROSITE" id="PS50222">
    <property type="entry name" value="EF_HAND_2"/>
    <property type="match status" value="2"/>
</dbReference>
<feature type="binding site" evidence="15">
    <location>
        <position position="197"/>
    </location>
    <ligand>
        <name>ATP</name>
        <dbReference type="ChEBI" id="CHEBI:30616"/>
    </ligand>
</feature>
<dbReference type="PROSITE" id="PS00107">
    <property type="entry name" value="PROTEIN_KINASE_ATP"/>
    <property type="match status" value="1"/>
</dbReference>
<feature type="domain" description="EF-hand" evidence="18">
    <location>
        <begin position="471"/>
        <end position="506"/>
    </location>
</feature>
<dbReference type="EMBL" id="CDMZ01004666">
    <property type="protein sequence ID" value="CEM50453.1"/>
    <property type="molecule type" value="Genomic_DNA"/>
</dbReference>
<dbReference type="FunFam" id="1.10.510.10:FF:000571">
    <property type="entry name" value="Maternal embryonic leucine zipper kinase"/>
    <property type="match status" value="1"/>
</dbReference>
<evidence type="ECO:0000259" key="18">
    <source>
        <dbReference type="PROSITE" id="PS50222"/>
    </source>
</evidence>
<dbReference type="InterPro" id="IPR050205">
    <property type="entry name" value="CDPK_Ser/Thr_kinases"/>
</dbReference>
<dbReference type="PhylomeDB" id="A0A0G4I0R2"/>
<evidence type="ECO:0000256" key="10">
    <source>
        <dbReference type="ARBA" id="ARBA00022837"/>
    </source>
</evidence>
<dbReference type="Gene3D" id="1.10.238.10">
    <property type="entry name" value="EF-hand"/>
    <property type="match status" value="2"/>
</dbReference>
<dbReference type="Gene3D" id="3.30.200.20">
    <property type="entry name" value="Phosphorylase Kinase, domain 1"/>
    <property type="match status" value="1"/>
</dbReference>
<feature type="region of interest" description="Disordered" evidence="16">
    <location>
        <begin position="804"/>
        <end position="824"/>
    </location>
</feature>
<dbReference type="InterPro" id="IPR002048">
    <property type="entry name" value="EF_hand_dom"/>
</dbReference>
<dbReference type="SUPFAM" id="SSF47473">
    <property type="entry name" value="EF-hand"/>
    <property type="match status" value="1"/>
</dbReference>
<comment type="catalytic activity">
    <reaction evidence="13">
        <text>L-threonyl-[protein] + ATP = O-phospho-L-threonyl-[protein] + ADP + H(+)</text>
        <dbReference type="Rhea" id="RHEA:46608"/>
        <dbReference type="Rhea" id="RHEA-COMP:11060"/>
        <dbReference type="Rhea" id="RHEA-COMP:11605"/>
        <dbReference type="ChEBI" id="CHEBI:15378"/>
        <dbReference type="ChEBI" id="CHEBI:30013"/>
        <dbReference type="ChEBI" id="CHEBI:30616"/>
        <dbReference type="ChEBI" id="CHEBI:61977"/>
        <dbReference type="ChEBI" id="CHEBI:456216"/>
        <dbReference type="EC" id="2.7.11.1"/>
    </reaction>
</comment>
<dbReference type="SUPFAM" id="SSF56112">
    <property type="entry name" value="Protein kinase-like (PK-like)"/>
    <property type="match status" value="1"/>
</dbReference>
<feature type="region of interest" description="Disordered" evidence="16">
    <location>
        <begin position="1"/>
        <end position="108"/>
    </location>
</feature>
<dbReference type="EC" id="2.7.11.1" evidence="3"/>
<comment type="similarity">
    <text evidence="12">Belongs to the protein kinase superfamily. Ser/Thr protein kinase family. CDPK subfamily.</text>
</comment>
<keyword evidence="5" id="KW-0808">Transferase</keyword>
<feature type="compositionally biased region" description="Basic and acidic residues" evidence="16">
    <location>
        <begin position="49"/>
        <end position="69"/>
    </location>
</feature>
<feature type="region of interest" description="Disordered" evidence="16">
    <location>
        <begin position="672"/>
        <end position="691"/>
    </location>
</feature>
<evidence type="ECO:0000256" key="2">
    <source>
        <dbReference type="ARBA" id="ARBA00011245"/>
    </source>
</evidence>
<keyword evidence="9" id="KW-0418">Kinase</keyword>
<evidence type="ECO:0000256" key="3">
    <source>
        <dbReference type="ARBA" id="ARBA00012513"/>
    </source>
</evidence>
<evidence type="ECO:0000256" key="1">
    <source>
        <dbReference type="ARBA" id="ARBA00001946"/>
    </source>
</evidence>
<feature type="compositionally biased region" description="Low complexity" evidence="16">
    <location>
        <begin position="36"/>
        <end position="47"/>
    </location>
</feature>
<protein>
    <recommendedName>
        <fullName evidence="3">non-specific serine/threonine protein kinase</fullName>
        <ecNumber evidence="3">2.7.11.1</ecNumber>
    </recommendedName>
</protein>
<gene>
    <name evidence="19" type="ORF">Cvel_10005</name>
</gene>
<dbReference type="CDD" id="cd05117">
    <property type="entry name" value="STKc_CAMK"/>
    <property type="match status" value="1"/>
</dbReference>
<name>A0A0G4I0R2_9ALVE</name>
<dbReference type="InterPro" id="IPR011992">
    <property type="entry name" value="EF-hand-dom_pair"/>
</dbReference>
<evidence type="ECO:0000256" key="14">
    <source>
        <dbReference type="ARBA" id="ARBA00048679"/>
    </source>
</evidence>
<keyword evidence="10" id="KW-0106">Calcium</keyword>
<evidence type="ECO:0000256" key="4">
    <source>
        <dbReference type="ARBA" id="ARBA00022527"/>
    </source>
</evidence>
<comment type="cofactor">
    <cofactor evidence="1">
        <name>Mg(2+)</name>
        <dbReference type="ChEBI" id="CHEBI:18420"/>
    </cofactor>
</comment>
<dbReference type="GO" id="GO:0005524">
    <property type="term" value="F:ATP binding"/>
    <property type="evidence" value="ECO:0007669"/>
    <property type="project" value="UniProtKB-UniRule"/>
</dbReference>
<dbReference type="Gene3D" id="1.10.510.10">
    <property type="entry name" value="Transferase(Phosphotransferase) domain 1"/>
    <property type="match status" value="1"/>
</dbReference>
<accession>A0A0G4I0R2</accession>